<gene>
    <name evidence="7" type="ORF">INF20_00390</name>
</gene>
<dbReference type="PANTHER" id="PTHR37422:SF13">
    <property type="entry name" value="LIPOPOLYSACCHARIDE BIOSYNTHESIS PROTEIN PA4999-RELATED"/>
    <property type="match status" value="1"/>
</dbReference>
<feature type="transmembrane region" description="Helical" evidence="5">
    <location>
        <begin position="229"/>
        <end position="249"/>
    </location>
</feature>
<dbReference type="PANTHER" id="PTHR37422">
    <property type="entry name" value="TEICHURONIC ACID BIOSYNTHESIS PROTEIN TUAE"/>
    <property type="match status" value="1"/>
</dbReference>
<feature type="transmembrane region" description="Helical" evidence="5">
    <location>
        <begin position="206"/>
        <end position="223"/>
    </location>
</feature>
<feature type="transmembrane region" description="Helical" evidence="5">
    <location>
        <begin position="184"/>
        <end position="201"/>
    </location>
</feature>
<feature type="transmembrane region" description="Helical" evidence="5">
    <location>
        <begin position="89"/>
        <end position="107"/>
    </location>
</feature>
<keyword evidence="3 5" id="KW-1133">Transmembrane helix</keyword>
<name>A0ABR9QV48_9FIRM</name>
<proteinExistence type="predicted"/>
<keyword evidence="8" id="KW-1185">Reference proteome</keyword>
<evidence type="ECO:0000256" key="4">
    <source>
        <dbReference type="ARBA" id="ARBA00023136"/>
    </source>
</evidence>
<dbReference type="GO" id="GO:0016874">
    <property type="term" value="F:ligase activity"/>
    <property type="evidence" value="ECO:0007669"/>
    <property type="project" value="UniProtKB-KW"/>
</dbReference>
<evidence type="ECO:0000256" key="5">
    <source>
        <dbReference type="SAM" id="Phobius"/>
    </source>
</evidence>
<feature type="transmembrane region" description="Helical" evidence="5">
    <location>
        <begin position="375"/>
        <end position="395"/>
    </location>
</feature>
<dbReference type="Proteomes" id="UP001516588">
    <property type="component" value="Unassembled WGS sequence"/>
</dbReference>
<comment type="subcellular location">
    <subcellularLocation>
        <location evidence="1">Membrane</location>
        <topology evidence="1">Multi-pass membrane protein</topology>
    </subcellularLocation>
</comment>
<evidence type="ECO:0000256" key="1">
    <source>
        <dbReference type="ARBA" id="ARBA00004141"/>
    </source>
</evidence>
<sequence>MNLLQNIYILVFNTVFKLTKHINYTIREWIAKLCVFGLSSLFFVLMILTRQGITDIHVKGCTEGGIFLLILLCIFSVNKPLKKVKWNKWITYPYFTAAVYMTIMSFDQNPGEFYQSYAIMMLLILPALYFIWGNRKDYLTYYDWFAKSLIILGLLSAVATIMFAPFSEKNVGLRYIGLTDNPNILGMISISVTAASLYMIFLKRPFYVVYSILTGVYATFIWLTMSRAAIAVLVIQLLAWLIIFVRTYFPKEKIRSMAFVALTMVIMIASAFLTNIVLQKNIVAEAKTEIVMSETYQIADSEVDAVKNRFDFSNKSLEEFTSGRTDIWKWYIDKISWRGHDCTNHEVEIAPGVIYHNAHNTVLEISYRFGWPAGAAYAFFMIVMVVALIIGGLICANRKYTIFIILLTIAYFIEAMFDVMTIPFERGPVLMFYMALIGVFEGDFLAKKDKNEESLTQARGRHEIS</sequence>
<feature type="transmembrane region" description="Helical" evidence="5">
    <location>
        <begin position="56"/>
        <end position="77"/>
    </location>
</feature>
<evidence type="ECO:0000256" key="3">
    <source>
        <dbReference type="ARBA" id="ARBA00022989"/>
    </source>
</evidence>
<dbReference type="EMBL" id="JADCKA010000001">
    <property type="protein sequence ID" value="MBE5034747.1"/>
    <property type="molecule type" value="Genomic_DNA"/>
</dbReference>
<evidence type="ECO:0000256" key="2">
    <source>
        <dbReference type="ARBA" id="ARBA00022692"/>
    </source>
</evidence>
<feature type="transmembrane region" description="Helical" evidence="5">
    <location>
        <begin position="256"/>
        <end position="278"/>
    </location>
</feature>
<dbReference type="RefSeq" id="WP_226384415.1">
    <property type="nucleotide sequence ID" value="NZ_JADCKA010000001.1"/>
</dbReference>
<dbReference type="InterPro" id="IPR007016">
    <property type="entry name" value="O-antigen_ligase-rel_domated"/>
</dbReference>
<feature type="transmembrane region" description="Helical" evidence="5">
    <location>
        <begin position="144"/>
        <end position="164"/>
    </location>
</feature>
<evidence type="ECO:0000259" key="6">
    <source>
        <dbReference type="Pfam" id="PF04932"/>
    </source>
</evidence>
<organism evidence="7 8">
    <name type="scientific">Gallibacter intestinalis</name>
    <dbReference type="NCBI Taxonomy" id="2779356"/>
    <lineage>
        <taxon>Bacteria</taxon>
        <taxon>Bacillati</taxon>
        <taxon>Bacillota</taxon>
        <taxon>Clostridia</taxon>
        <taxon>Eubacteriales</taxon>
        <taxon>Eubacteriaceae</taxon>
        <taxon>Gallibacter</taxon>
    </lineage>
</organism>
<evidence type="ECO:0000313" key="8">
    <source>
        <dbReference type="Proteomes" id="UP001516588"/>
    </source>
</evidence>
<reference evidence="7 8" key="1">
    <citation type="submission" date="2020-10" db="EMBL/GenBank/DDBJ databases">
        <title>ChiBAC.</title>
        <authorList>
            <person name="Zenner C."/>
            <person name="Hitch T.C.A."/>
            <person name="Clavel T."/>
        </authorList>
    </citation>
    <scope>NUCLEOTIDE SEQUENCE [LARGE SCALE GENOMIC DNA]</scope>
    <source>
        <strain evidence="7 8">DSM 108706</strain>
    </source>
</reference>
<dbReference type="InterPro" id="IPR051533">
    <property type="entry name" value="WaaL-like"/>
</dbReference>
<feature type="transmembrane region" description="Helical" evidence="5">
    <location>
        <begin position="29"/>
        <end position="50"/>
    </location>
</feature>
<keyword evidence="2 5" id="KW-0812">Transmembrane</keyword>
<keyword evidence="4 5" id="KW-0472">Membrane</keyword>
<evidence type="ECO:0000313" key="7">
    <source>
        <dbReference type="EMBL" id="MBE5034747.1"/>
    </source>
</evidence>
<feature type="transmembrane region" description="Helical" evidence="5">
    <location>
        <begin position="402"/>
        <end position="424"/>
    </location>
</feature>
<keyword evidence="7" id="KW-0436">Ligase</keyword>
<comment type="caution">
    <text evidence="7">The sequence shown here is derived from an EMBL/GenBank/DDBJ whole genome shotgun (WGS) entry which is preliminary data.</text>
</comment>
<accession>A0ABR9QV48</accession>
<dbReference type="Pfam" id="PF04932">
    <property type="entry name" value="Wzy_C"/>
    <property type="match status" value="1"/>
</dbReference>
<feature type="transmembrane region" description="Helical" evidence="5">
    <location>
        <begin position="113"/>
        <end position="132"/>
    </location>
</feature>
<feature type="domain" description="O-antigen ligase-related" evidence="6">
    <location>
        <begin position="218"/>
        <end position="377"/>
    </location>
</feature>
<protein>
    <submittedName>
        <fullName evidence="7">O-antigen ligase family protein</fullName>
    </submittedName>
</protein>